<protein>
    <submittedName>
        <fullName evidence="1">Restriction endonuclease</fullName>
    </submittedName>
</protein>
<proteinExistence type="predicted"/>
<organism evidence="1">
    <name type="scientific">Candidatus Moduliflexus flocculans</name>
    <dbReference type="NCBI Taxonomy" id="1499966"/>
    <lineage>
        <taxon>Bacteria</taxon>
        <taxon>Candidatus Moduliflexota</taxon>
        <taxon>Candidatus Moduliflexia</taxon>
        <taxon>Candidatus Moduliflexales</taxon>
        <taxon>Candidatus Moduliflexaceae</taxon>
    </lineage>
</organism>
<keyword evidence="1" id="KW-0540">Nuclease</keyword>
<dbReference type="AlphaFoldDB" id="A0A0S6VW32"/>
<dbReference type="EMBL" id="DF820455">
    <property type="protein sequence ID" value="GAK49585.1"/>
    <property type="molecule type" value="Genomic_DNA"/>
</dbReference>
<dbReference type="STRING" id="1499966.U14_00808"/>
<keyword evidence="1" id="KW-0378">Hydrolase</keyword>
<accession>A0A0S6VW32</accession>
<reference evidence="1" key="1">
    <citation type="journal article" date="2015" name="PeerJ">
        <title>First genomic representation of candidate bacterial phylum KSB3 points to enhanced environmental sensing as a trigger of wastewater bulking.</title>
        <authorList>
            <person name="Sekiguchi Y."/>
            <person name="Ohashi A."/>
            <person name="Parks D.H."/>
            <person name="Yamauchi T."/>
            <person name="Tyson G.W."/>
            <person name="Hugenholtz P."/>
        </authorList>
    </citation>
    <scope>NUCLEOTIDE SEQUENCE [LARGE SCALE GENOMIC DNA]</scope>
</reference>
<gene>
    <name evidence="1" type="ORF">U14_00808</name>
</gene>
<dbReference type="GO" id="GO:0004519">
    <property type="term" value="F:endonuclease activity"/>
    <property type="evidence" value="ECO:0007669"/>
    <property type="project" value="UniProtKB-KW"/>
</dbReference>
<evidence type="ECO:0000313" key="2">
    <source>
        <dbReference type="Proteomes" id="UP000030700"/>
    </source>
</evidence>
<keyword evidence="1" id="KW-0255">Endonuclease</keyword>
<evidence type="ECO:0000313" key="1">
    <source>
        <dbReference type="EMBL" id="GAK49585.1"/>
    </source>
</evidence>
<sequence>MKAFLIDYFRYANCAVEEDGNALAVTLTPELATHIGKPRLRLVFNPAHLTADAELVTPGSYLINRLYETLKNRGAKMAMTLPLRHVAAPVSDFDIRVSSALTSRIQEKETHETEALLTFRVTFHSNEKREELITIGVDMRGKIRRHAAFPYPIEALNLSESSRFPFTKTEAKAIYERCLQLAQEYAGDEARRNQQELARHFHRDALRLQGFYRQLIEEIPDLAINREYQTQQYQAEYERKAADELQKCQVQVFIEPVAFCAVNTPFQRYRFVVKNRAAFSAEFDAHLNLFSGQAVYPECPSCQNEMHAVGLCERGEHAVCETCLETCHVCGQQVCRACGISECAECGEFVCHDCAETCHLCGKTHCPTHLLGCRLCRKHFCRACSATCGECGKIVGNIHVIECDISHQPVCFDCLVTCPCCDKHVGRSHAKTCAFCGRQMCEECAFSCAECGQTFCVHHVRECDISGKMTCPRHSAVCASCGRHVSAKYLKKCDVCRTTVCVKCATRCSGCGHYFCEQHRDEMTVCAECGKRYCSLCGSGQDICAECLKRGQG</sequence>
<name>A0A0S6VW32_9BACT</name>
<dbReference type="HOGENOM" id="CLU_475441_0_0_0"/>
<keyword evidence="2" id="KW-1185">Reference proteome</keyword>
<dbReference type="Proteomes" id="UP000030700">
    <property type="component" value="Unassembled WGS sequence"/>
</dbReference>